<dbReference type="Proteomes" id="UP000229334">
    <property type="component" value="Unassembled WGS sequence"/>
</dbReference>
<proteinExistence type="predicted"/>
<name>A0A2H0BK78_9BACT</name>
<organism evidence="1 2">
    <name type="scientific">Candidatus Vogelbacteria bacterium CG22_combo_CG10-13_8_21_14_all_37_9</name>
    <dbReference type="NCBI Taxonomy" id="1975046"/>
    <lineage>
        <taxon>Bacteria</taxon>
        <taxon>Candidatus Vogeliibacteriota</taxon>
    </lineage>
</organism>
<dbReference type="AlphaFoldDB" id="A0A2H0BK78"/>
<accession>A0A2H0BK78</accession>
<evidence type="ECO:0000313" key="1">
    <source>
        <dbReference type="EMBL" id="PIP58077.1"/>
    </source>
</evidence>
<protein>
    <submittedName>
        <fullName evidence="1">Uncharacterized protein</fullName>
    </submittedName>
</protein>
<dbReference type="EMBL" id="PCSX01000035">
    <property type="protein sequence ID" value="PIP58077.1"/>
    <property type="molecule type" value="Genomic_DNA"/>
</dbReference>
<sequence>AIGLLITGISTAKSASGSVGAMAGTAAGFAGGALLAKGSSLGSKAMKKVGEKTGVDKRLSNWYNGANDQKGFLGGASRQTSRLARAIGRTEVAKKMASPISSSLEALGKLDVPGVNTSAYSNWSERFSGENKALDEQLALRFNGNEEDAREIDEKFTAFKNMSPSDQKRLYSKLSAEDRSRLENEAGKNVVDIKHKQAILGFRNDLKGKDTKELKKADTAVKVKDDKKKALDNLKELLDPSKRTAVIDKETSGAGKERAIKDRVRAVVGSDFTEFFSENRDKIMADEEIIESFSTPQLSQLYDITNPEEQRRIRSAIEARSILSDKVAQAAKQWLNNPHNLKDFSK</sequence>
<gene>
    <name evidence="1" type="ORF">COX02_02360</name>
</gene>
<feature type="non-terminal residue" evidence="1">
    <location>
        <position position="1"/>
    </location>
</feature>
<comment type="caution">
    <text evidence="1">The sequence shown here is derived from an EMBL/GenBank/DDBJ whole genome shotgun (WGS) entry which is preliminary data.</text>
</comment>
<reference evidence="1 2" key="1">
    <citation type="submission" date="2017-09" db="EMBL/GenBank/DDBJ databases">
        <title>Depth-based differentiation of microbial function through sediment-hosted aquifers and enrichment of novel symbionts in the deep terrestrial subsurface.</title>
        <authorList>
            <person name="Probst A.J."/>
            <person name="Ladd B."/>
            <person name="Jarett J.K."/>
            <person name="Geller-Mcgrath D.E."/>
            <person name="Sieber C.M."/>
            <person name="Emerson J.B."/>
            <person name="Anantharaman K."/>
            <person name="Thomas B.C."/>
            <person name="Malmstrom R."/>
            <person name="Stieglmeier M."/>
            <person name="Klingl A."/>
            <person name="Woyke T."/>
            <person name="Ryan C.M."/>
            <person name="Banfield J.F."/>
        </authorList>
    </citation>
    <scope>NUCLEOTIDE SEQUENCE [LARGE SCALE GENOMIC DNA]</scope>
    <source>
        <strain evidence="1">CG22_combo_CG10-13_8_21_14_all_37_9</strain>
    </source>
</reference>
<evidence type="ECO:0000313" key="2">
    <source>
        <dbReference type="Proteomes" id="UP000229334"/>
    </source>
</evidence>